<accession>A0A8H6HA25</accession>
<feature type="compositionally biased region" description="Polar residues" evidence="1">
    <location>
        <begin position="237"/>
        <end position="246"/>
    </location>
</feature>
<gene>
    <name evidence="2" type="ORF">DFP72DRAFT_1080430</name>
</gene>
<evidence type="ECO:0000313" key="2">
    <source>
        <dbReference type="EMBL" id="KAF6743235.1"/>
    </source>
</evidence>
<feature type="region of interest" description="Disordered" evidence="1">
    <location>
        <begin position="237"/>
        <end position="321"/>
    </location>
</feature>
<sequence length="321" mass="36096">MISSKLEASDCIIPELFEHDHIPFSTICTGKTFSKQVETLKSLGLAKRCTIEASLPTENIFPQLVTIFKSFFAPDGGPFHIVQFDTIPTVTIDSKEDNVELLWMFENKEFYICKPGYTTSDEPSLNVDKSVLLASFAMTSFKRKFSRALTQHPADSKVGIFTVWQMVLSSLLQFLIAQMRQMLTFMAAIQETSIEDFWRIELLCFLQVPSMTHYARVSNLKPRGRDENPLVDSDANWVTSQESESQAARAPTPPLRQTSRRRLVPSSEELAMGSTPAPDPKPLFLPGPNTDDEDDYLLNGTFSRPPDNHPDDDTPDGCSLF</sequence>
<dbReference type="AlphaFoldDB" id="A0A8H6HA25"/>
<dbReference type="EMBL" id="JACGCI010000151">
    <property type="protein sequence ID" value="KAF6743235.1"/>
    <property type="molecule type" value="Genomic_DNA"/>
</dbReference>
<proteinExistence type="predicted"/>
<protein>
    <submittedName>
        <fullName evidence="2">Uncharacterized protein</fullName>
    </submittedName>
</protein>
<name>A0A8H6HA25_9AGAR</name>
<evidence type="ECO:0000256" key="1">
    <source>
        <dbReference type="SAM" id="MobiDB-lite"/>
    </source>
</evidence>
<comment type="caution">
    <text evidence="2">The sequence shown here is derived from an EMBL/GenBank/DDBJ whole genome shotgun (WGS) entry which is preliminary data.</text>
</comment>
<keyword evidence="3" id="KW-1185">Reference proteome</keyword>
<evidence type="ECO:0000313" key="3">
    <source>
        <dbReference type="Proteomes" id="UP000521943"/>
    </source>
</evidence>
<dbReference type="Proteomes" id="UP000521943">
    <property type="component" value="Unassembled WGS sequence"/>
</dbReference>
<reference evidence="2 3" key="1">
    <citation type="submission" date="2020-07" db="EMBL/GenBank/DDBJ databases">
        <title>Comparative genomics of pyrophilous fungi reveals a link between fire events and developmental genes.</title>
        <authorList>
            <consortium name="DOE Joint Genome Institute"/>
            <person name="Steindorff A.S."/>
            <person name="Carver A."/>
            <person name="Calhoun S."/>
            <person name="Stillman K."/>
            <person name="Liu H."/>
            <person name="Lipzen A."/>
            <person name="Pangilinan J."/>
            <person name="Labutti K."/>
            <person name="Bruns T.D."/>
            <person name="Grigoriev I.V."/>
        </authorList>
    </citation>
    <scope>NUCLEOTIDE SEQUENCE [LARGE SCALE GENOMIC DNA]</scope>
    <source>
        <strain evidence="2 3">CBS 144469</strain>
    </source>
</reference>
<organism evidence="2 3">
    <name type="scientific">Ephemerocybe angulata</name>
    <dbReference type="NCBI Taxonomy" id="980116"/>
    <lineage>
        <taxon>Eukaryota</taxon>
        <taxon>Fungi</taxon>
        <taxon>Dikarya</taxon>
        <taxon>Basidiomycota</taxon>
        <taxon>Agaricomycotina</taxon>
        <taxon>Agaricomycetes</taxon>
        <taxon>Agaricomycetidae</taxon>
        <taxon>Agaricales</taxon>
        <taxon>Agaricineae</taxon>
        <taxon>Psathyrellaceae</taxon>
        <taxon>Ephemerocybe</taxon>
    </lineage>
</organism>